<dbReference type="EMBL" id="VSSQ01009461">
    <property type="protein sequence ID" value="MPM41700.1"/>
    <property type="molecule type" value="Genomic_DNA"/>
</dbReference>
<comment type="caution">
    <text evidence="1">The sequence shown here is derived from an EMBL/GenBank/DDBJ whole genome shotgun (WGS) entry which is preliminary data.</text>
</comment>
<accession>A0A644ZLD6</accession>
<sequence>MQQLGVRGDEDQFIFGAVQFERADHLVAVSEIDDRPVILAGQYLGVYPFDHARSGTQRQSQRRIAQRGQPEHPLVLVEVHQIGDARAALQIRRGCGRGHRRQLDRLRLDQPAV</sequence>
<name>A0A644ZLD6_9ZZZZ</name>
<gene>
    <name evidence="1" type="ORF">SDC9_88356</name>
</gene>
<evidence type="ECO:0000313" key="1">
    <source>
        <dbReference type="EMBL" id="MPM41700.1"/>
    </source>
</evidence>
<organism evidence="1">
    <name type="scientific">bioreactor metagenome</name>
    <dbReference type="NCBI Taxonomy" id="1076179"/>
    <lineage>
        <taxon>unclassified sequences</taxon>
        <taxon>metagenomes</taxon>
        <taxon>ecological metagenomes</taxon>
    </lineage>
</organism>
<proteinExistence type="predicted"/>
<reference evidence="1" key="1">
    <citation type="submission" date="2019-08" db="EMBL/GenBank/DDBJ databases">
        <authorList>
            <person name="Kucharzyk K."/>
            <person name="Murdoch R.W."/>
            <person name="Higgins S."/>
            <person name="Loffler F."/>
        </authorList>
    </citation>
    <scope>NUCLEOTIDE SEQUENCE</scope>
</reference>
<dbReference type="AlphaFoldDB" id="A0A644ZLD6"/>
<protein>
    <submittedName>
        <fullName evidence="1">Uncharacterized protein</fullName>
    </submittedName>
</protein>